<proteinExistence type="predicted"/>
<evidence type="ECO:0000313" key="1">
    <source>
        <dbReference type="EMBL" id="SDW55135.1"/>
    </source>
</evidence>
<reference evidence="1 2" key="1">
    <citation type="submission" date="2016-10" db="EMBL/GenBank/DDBJ databases">
        <authorList>
            <person name="Varghese N."/>
            <person name="Submissions S."/>
        </authorList>
    </citation>
    <scope>NUCLEOTIDE SEQUENCE [LARGE SCALE GENOMIC DNA]</scope>
    <source>
        <strain evidence="1 2">WCC6</strain>
    </source>
</reference>
<evidence type="ECO:0000313" key="2">
    <source>
        <dbReference type="Proteomes" id="UP000182379"/>
    </source>
</evidence>
<name>A0A1H2UGC7_ACIFE</name>
<gene>
    <name evidence="1" type="ORF">SAMN05216495_102203</name>
</gene>
<protein>
    <recommendedName>
        <fullName evidence="3">Alginate export domain-containing protein</fullName>
    </recommendedName>
</protein>
<evidence type="ECO:0008006" key="3">
    <source>
        <dbReference type="Google" id="ProtNLM"/>
    </source>
</evidence>
<organism evidence="1 2">
    <name type="scientific">Acidaminococcus fermentans</name>
    <dbReference type="NCBI Taxonomy" id="905"/>
    <lineage>
        <taxon>Bacteria</taxon>
        <taxon>Bacillati</taxon>
        <taxon>Bacillota</taxon>
        <taxon>Negativicutes</taxon>
        <taxon>Acidaminococcales</taxon>
        <taxon>Acidaminococcaceae</taxon>
        <taxon>Acidaminococcus</taxon>
    </lineage>
</organism>
<dbReference type="RefSeq" id="WP_074704567.1">
    <property type="nucleotide sequence ID" value="NZ_FNOP01000002.1"/>
</dbReference>
<comment type="caution">
    <text evidence="1">The sequence shown here is derived from an EMBL/GenBank/DDBJ whole genome shotgun (WGS) entry which is preliminary data.</text>
</comment>
<dbReference type="AlphaFoldDB" id="A0A1H2UGC7"/>
<accession>A0A1H2UGC7</accession>
<dbReference type="EMBL" id="FNOP01000002">
    <property type="protein sequence ID" value="SDW55135.1"/>
    <property type="molecule type" value="Genomic_DNA"/>
</dbReference>
<sequence length="377" mass="43684">MAFPFWLAFVFFLALPVSLGEGAPVDPSQADPPEKQEQRNTPWLELHGDYRYLYGKGRFAARTPANLKKSRWPRTDQDVFLLQRRLRLFPVVHTSQDTQLKFMIEDKRNDKDHTQDHHPTLSRAYLQHENSHTKWELGRFNLYLMDGNVIDKRVDGIRTSFGKNTDPGGRITLFAGQTTGNDNLHRKTGWFALEEKQLGKLNLRSAFLDFRTRQSLPASLPALQQPGLEPGASGTGFDRQQIWTTRLEYQPRDRWLFDLELLGSKGSQGRDGYRERKTGFVAAVTYGELDERKGGTWETWLRYYDQPQSSILYHTMDGDTGFFQRQGFRGWGARLDYVVFPGLVWAIEGFRLQNRKTGPFTRDFREWVLGTSVTAYF</sequence>
<dbReference type="Proteomes" id="UP000182379">
    <property type="component" value="Unassembled WGS sequence"/>
</dbReference>